<accession>A0ABY5QYS7</accession>
<dbReference type="Proteomes" id="UP001058098">
    <property type="component" value="Chromosome"/>
</dbReference>
<protein>
    <submittedName>
        <fullName evidence="1">Uncharacterized protein</fullName>
    </submittedName>
</protein>
<dbReference type="EMBL" id="CP062229">
    <property type="protein sequence ID" value="UVC16366.1"/>
    <property type="molecule type" value="Genomic_DNA"/>
</dbReference>
<evidence type="ECO:0000313" key="1">
    <source>
        <dbReference type="EMBL" id="UVC16366.1"/>
    </source>
</evidence>
<dbReference type="RefSeq" id="WP_258121294.1">
    <property type="nucleotide sequence ID" value="NZ_CP062229.1"/>
</dbReference>
<sequence length="92" mass="10286">MLRDRAQQRRTIYYSELGAALGIPAQGPWKPILDEISREETSAGRPDITYLVVSKTTNLPGQIGFTSAKPPSAEQTKRALETIEAVFDHYHE</sequence>
<evidence type="ECO:0000313" key="2">
    <source>
        <dbReference type="Proteomes" id="UP001058098"/>
    </source>
</evidence>
<reference evidence="1" key="1">
    <citation type="submission" date="2020-09" db="EMBL/GenBank/DDBJ databases">
        <title>Rhizobia associated with sainfoin plants.</title>
        <authorList>
            <person name="Asharfi S."/>
            <person name="Kuzmanovic N."/>
            <person name="Bunk B."/>
            <person name="Sproeer C."/>
            <person name="Becker M."/>
            <person name="Thuenen T."/>
        </authorList>
    </citation>
    <scope>NUCLEOTIDE SEQUENCE</scope>
    <source>
        <strain evidence="1">OM4</strain>
    </source>
</reference>
<organism evidence="1 2">
    <name type="scientific">Mesorhizobium onobrychidis</name>
    <dbReference type="NCBI Taxonomy" id="2775404"/>
    <lineage>
        <taxon>Bacteria</taxon>
        <taxon>Pseudomonadati</taxon>
        <taxon>Pseudomonadota</taxon>
        <taxon>Alphaproteobacteria</taxon>
        <taxon>Hyphomicrobiales</taxon>
        <taxon>Phyllobacteriaceae</taxon>
        <taxon>Mesorhizobium</taxon>
    </lineage>
</organism>
<gene>
    <name evidence="1" type="ORF">IHQ72_04090</name>
</gene>
<keyword evidence="2" id="KW-1185">Reference proteome</keyword>
<name>A0ABY5QYS7_9HYPH</name>
<proteinExistence type="predicted"/>